<dbReference type="Pfam" id="PF01702">
    <property type="entry name" value="TGT"/>
    <property type="match status" value="1"/>
</dbReference>
<keyword evidence="3 6" id="KW-0479">Metal-binding</keyword>
<dbReference type="VEuPathDB" id="VectorBase:AALB20_034239"/>
<dbReference type="GO" id="GO:0005737">
    <property type="term" value="C:cytoplasm"/>
    <property type="evidence" value="ECO:0007669"/>
    <property type="project" value="UniProtKB-SubCell"/>
</dbReference>
<reference evidence="9" key="2">
    <citation type="submission" date="2022-08" db="UniProtKB">
        <authorList>
            <consortium name="EnsemblMetazoa"/>
        </authorList>
    </citation>
    <scope>IDENTIFICATION</scope>
    <source>
        <strain evidence="9">STECLA/ALBI9_A</strain>
    </source>
</reference>
<name>A0A182FH26_ANOAL</name>
<feature type="region of interest" description="Disordered" evidence="8">
    <location>
        <begin position="651"/>
        <end position="695"/>
    </location>
</feature>
<evidence type="ECO:0000256" key="8">
    <source>
        <dbReference type="SAM" id="MobiDB-lite"/>
    </source>
</evidence>
<comment type="cofactor">
    <cofactor evidence="6">
        <name>Zn(2+)</name>
        <dbReference type="ChEBI" id="CHEBI:29105"/>
    </cofactor>
    <text evidence="6">Binds 1 zinc ion per subunit.</text>
</comment>
<dbReference type="SMART" id="SM00503">
    <property type="entry name" value="SynN"/>
    <property type="match status" value="1"/>
</dbReference>
<dbReference type="InterPro" id="IPR000594">
    <property type="entry name" value="ThiF_NAD_FAD-bd"/>
</dbReference>
<dbReference type="VEuPathDB" id="VectorBase:AALB005819"/>
<dbReference type="Gene3D" id="1.20.58.70">
    <property type="match status" value="1"/>
</dbReference>
<sequence>MSSPSPKSPELSDKSRKYDRQIRLWGEHGQTLLENAQICLVNATALGTEVLKGVVLPGIGGFTIVDEQLVREEDVGCNFFLDHGSIGQSRAKRCMQLLRELNPDVNGDYVDEHVEQLIDSQPDFFRSFDVVVATAISERTIVRLSNVLWEQNIPLIIARSVGFYGVARIQVREHCVVETHPDNKQTDLRLEFPFEGLRKHMEETEVTGKVPWLVVLYKVLHEWVAAHDCRFPANYREKCEVRELIRSKMEGEQENFEEAIKAVNSSFGGGKPSPAVLEILQDDRCVNVNKESNSFWIMARALKDFVDNEGNGLLPVPGVLPDMTADTNSYISLQNVYRTQAAHDADIVFRRARQLLKELNKPNDLITEKDVRLFCREAANVAVQRGTKIADEFDKGYRAVSIASGLETPSSLMAHYVVLRALDRFQAEYGCAPGESEAESDTSRIKSLASKMLADVGIATPISDDLAYEICRYGGAEIHSISGYLGGCIAHELIKLITKQYRPLDNTFLYDGSTSQTEMSYASFESSGAAPGGQSNITSEADFQRTAQIVVSSIQKILQNVSSMQRKVNQFGTAQDSPELKQQLHQIRSYTQQLITDTTSQLNDLANCKERHLKIQCDRLVDEFTAALTAFQAVQRKTVDLEKNAVRQARQASGAILNKPAPRSNQSSTNNTANSNTSTGSMFEDNFITGSRGQTQQQLQEEIDLQALEDQERTIRELEENIVSVNEIYKKLGALVYEQSHQVDSIEASVEQTSVFVSEGVQQLKQASHYQHHRAASVDVKAGCKKHKTDNNAATTRKRMKFTLNTVTKCSGRLGLWSGLERLPNVTLQTPGLIFHTKGGSVPHVSKEALQQLPSAPQFLQMSISNTIHMQEAVQGCQKTLGEFVAQSEAVSMLVLRDPSEVPVSGVPERDAVPIYTRCGRRTVKVDTYMRLVETFQPDLYVPLYDGDTELGCSKKREQKSLDRTETLVQECLDWHRKSEKLSGPGGSSLIAPVVGGYSEKMREKAIEWLRRTEHDFAGYLIEGLHTYDPSVVSRLASETILPIVIPVCKALPEERVRLCFGAYDPTVVLELVSAGVDVFDTSYAYLKAAQQHRALIFSVDVSATHELEENTELDTTDTRWAEDFSPLLAGCSCYTCQKHSKAYVHHLYNTREMLGPILLMIHNLHHYMEFFKTIRHHVAQDTLPQLRDHLSRQRTLPPYVEKQDKKQAIPMGRKESSPPEEVPAEDLEEKLTKKQRS</sequence>
<dbReference type="SUPFAM" id="SSF69572">
    <property type="entry name" value="Activating enzymes of the ubiquitin-like proteins"/>
    <property type="match status" value="1"/>
</dbReference>
<feature type="region of interest" description="Disordered" evidence="8">
    <location>
        <begin position="1193"/>
        <end position="1238"/>
    </location>
</feature>
<dbReference type="AlphaFoldDB" id="A0A182FH26"/>
<keyword evidence="4" id="KW-0813">Transport</keyword>
<dbReference type="GO" id="GO:0016020">
    <property type="term" value="C:membrane"/>
    <property type="evidence" value="ECO:0007669"/>
    <property type="project" value="InterPro"/>
</dbReference>
<evidence type="ECO:0000256" key="2">
    <source>
        <dbReference type="ARBA" id="ARBA00022694"/>
    </source>
</evidence>
<feature type="compositionally biased region" description="Low complexity" evidence="8">
    <location>
        <begin position="664"/>
        <end position="679"/>
    </location>
</feature>
<organism evidence="9 10">
    <name type="scientific">Anopheles albimanus</name>
    <name type="common">New world malaria mosquito</name>
    <dbReference type="NCBI Taxonomy" id="7167"/>
    <lineage>
        <taxon>Eukaryota</taxon>
        <taxon>Metazoa</taxon>
        <taxon>Ecdysozoa</taxon>
        <taxon>Arthropoda</taxon>
        <taxon>Hexapoda</taxon>
        <taxon>Insecta</taxon>
        <taxon>Pterygota</taxon>
        <taxon>Neoptera</taxon>
        <taxon>Endopterygota</taxon>
        <taxon>Diptera</taxon>
        <taxon>Nematocera</taxon>
        <taxon>Culicoidea</taxon>
        <taxon>Culicidae</taxon>
        <taxon>Anophelinae</taxon>
        <taxon>Anopheles</taxon>
    </lineage>
</organism>
<dbReference type="InterPro" id="IPR035985">
    <property type="entry name" value="Ubiquitin-activating_enz"/>
</dbReference>
<dbReference type="InterPro" id="IPR006011">
    <property type="entry name" value="Syntaxin_N"/>
</dbReference>
<dbReference type="GO" id="GO:0008479">
    <property type="term" value="F:tRNA-guanosine(34) queuine transglycosylase activity"/>
    <property type="evidence" value="ECO:0007669"/>
    <property type="project" value="UniProtKB-UniRule"/>
</dbReference>
<dbReference type="PROSITE" id="PS50192">
    <property type="entry name" value="T_SNARE"/>
    <property type="match status" value="1"/>
</dbReference>
<dbReference type="Proteomes" id="UP000069272">
    <property type="component" value="Chromosome 3L"/>
</dbReference>
<dbReference type="GO" id="GO:0016192">
    <property type="term" value="P:vesicle-mediated transport"/>
    <property type="evidence" value="ECO:0007669"/>
    <property type="project" value="InterPro"/>
</dbReference>
<evidence type="ECO:0000256" key="6">
    <source>
        <dbReference type="HAMAP-Rule" id="MF_03043"/>
    </source>
</evidence>
<keyword evidence="1 6" id="KW-0963">Cytoplasm</keyword>
<dbReference type="Gene3D" id="3.20.20.105">
    <property type="entry name" value="Queuine tRNA-ribosyltransferase-like"/>
    <property type="match status" value="1"/>
</dbReference>
<feature type="coiled-coil region" evidence="7">
    <location>
        <begin position="701"/>
        <end position="735"/>
    </location>
</feature>
<comment type="subcellular location">
    <subcellularLocation>
        <location evidence="6">Cytoplasm</location>
    </subcellularLocation>
</comment>
<dbReference type="SUPFAM" id="SSF51713">
    <property type="entry name" value="tRNA-guanine transglycosylase"/>
    <property type="match status" value="1"/>
</dbReference>
<evidence type="ECO:0000256" key="4">
    <source>
        <dbReference type="ARBA" id="ARBA00022775"/>
    </source>
</evidence>
<feature type="binding site" evidence="6">
    <location>
        <position position="1163"/>
    </location>
    <ligand>
        <name>Zn(2+)</name>
        <dbReference type="ChEBI" id="CHEBI:29105"/>
    </ligand>
</feature>
<comment type="similarity">
    <text evidence="6">Belongs to the queuine tRNA-ribosyltransferase family. QTRT2 subfamily.</text>
</comment>
<dbReference type="Pfam" id="PF05739">
    <property type="entry name" value="SNARE"/>
    <property type="match status" value="1"/>
</dbReference>
<dbReference type="CDD" id="cd01493">
    <property type="entry name" value="APPBP1_RUB"/>
    <property type="match status" value="1"/>
</dbReference>
<comment type="function">
    <text evidence="6">Non-catalytic subunit of the queuine tRNA-ribosyltransferase (TGT) that catalyzes the base-exchange of a guanine (G) residue with queuine (Q) at position 34 (anticodon wobble position) in tRNAs with GU(N) anticodons (tRNA-Asp, -Asn, -His and -Tyr), resulting in the hypermodified nucleoside queuosine (7-(((4,5-cis-dihydroxy-2-cyclopenten-1-yl)amino)methyl)-7-deazaguanosine).</text>
</comment>
<dbReference type="GO" id="GO:0006400">
    <property type="term" value="P:tRNA modification"/>
    <property type="evidence" value="ECO:0007669"/>
    <property type="project" value="InterPro"/>
</dbReference>
<evidence type="ECO:0000313" key="10">
    <source>
        <dbReference type="Proteomes" id="UP000069272"/>
    </source>
</evidence>
<evidence type="ECO:0000256" key="5">
    <source>
        <dbReference type="ARBA" id="ARBA00022833"/>
    </source>
</evidence>
<dbReference type="VEuPathDB" id="VectorBase:AALB20_031691"/>
<dbReference type="STRING" id="7167.A0A182FH26"/>
<protein>
    <recommendedName>
        <fullName evidence="6">Queuine tRNA-ribosyltransferase accessory subunit 2</fullName>
    </recommendedName>
    <alternativeName>
        <fullName evidence="6">Queuine tRNA-ribosyltransferase domain-containing protein 1</fullName>
    </alternativeName>
</protein>
<keyword evidence="4" id="KW-0532">Neurotransmitter transport</keyword>
<dbReference type="PANTHER" id="PTHR46064:SF1">
    <property type="entry name" value="QUEUINE TRNA-RIBOSYLTRANSFERASE ACCESSORY SUBUNIT 2"/>
    <property type="match status" value="1"/>
</dbReference>
<evidence type="ECO:0000256" key="7">
    <source>
        <dbReference type="SAM" id="Coils"/>
    </source>
</evidence>
<keyword evidence="2 6" id="KW-0819">tRNA processing</keyword>
<dbReference type="Pfam" id="PF00899">
    <property type="entry name" value="ThiF"/>
    <property type="match status" value="1"/>
</dbReference>
<dbReference type="InterPro" id="IPR000727">
    <property type="entry name" value="T_SNARE_dom"/>
</dbReference>
<dbReference type="NCBIfam" id="TIGR00449">
    <property type="entry name" value="tgt_general"/>
    <property type="match status" value="1"/>
</dbReference>
<reference evidence="9 10" key="1">
    <citation type="journal article" date="2017" name="G3 (Bethesda)">
        <title>The Physical Genome Mapping of Anopheles albimanus Corrected Scaffold Misassemblies and Identified Interarm Rearrangements in Genus Anopheles.</title>
        <authorList>
            <person name="Artemov G.N."/>
            <person name="Peery A.N."/>
            <person name="Jiang X."/>
            <person name="Tu Z."/>
            <person name="Stegniy V.N."/>
            <person name="Sharakhova M.V."/>
            <person name="Sharakhov I.V."/>
        </authorList>
    </citation>
    <scope>NUCLEOTIDE SEQUENCE [LARGE SCALE GENOMIC DNA]</scope>
    <source>
        <strain evidence="9 10">ALBI9_A</strain>
    </source>
</reference>
<feature type="compositionally biased region" description="Basic and acidic residues" evidence="8">
    <location>
        <begin position="1202"/>
        <end position="1218"/>
    </location>
</feature>
<feature type="binding site" evidence="6">
    <location>
        <position position="1137"/>
    </location>
    <ligand>
        <name>Zn(2+)</name>
        <dbReference type="ChEBI" id="CHEBI:29105"/>
    </ligand>
</feature>
<dbReference type="InterPro" id="IPR050852">
    <property type="entry name" value="Queuine_tRNA-ribosyltrfase"/>
</dbReference>
<dbReference type="Gene3D" id="3.40.50.720">
    <property type="entry name" value="NAD(P)-binding Rossmann-like Domain"/>
    <property type="match status" value="2"/>
</dbReference>
<dbReference type="InterPro" id="IPR002616">
    <property type="entry name" value="tRNA_ribo_trans-like"/>
</dbReference>
<dbReference type="EnsemblMetazoa" id="AALB005819-RA">
    <property type="protein sequence ID" value="AALB005819-PA"/>
    <property type="gene ID" value="AALB005819"/>
</dbReference>
<dbReference type="PANTHER" id="PTHR46064">
    <property type="entry name" value="QUEUINE TRNA-RIBOSYLTRANSFERASE ACCESSORY SUBUNIT 2"/>
    <property type="match status" value="1"/>
</dbReference>
<evidence type="ECO:0000313" key="9">
    <source>
        <dbReference type="EnsemblMetazoa" id="AALB005819-PA"/>
    </source>
</evidence>
<feature type="binding site" evidence="6">
    <location>
        <position position="1134"/>
    </location>
    <ligand>
        <name>Zn(2+)</name>
        <dbReference type="ChEBI" id="CHEBI:29105"/>
    </ligand>
</feature>
<dbReference type="GO" id="GO:0008641">
    <property type="term" value="F:ubiquitin-like modifier activating enzyme activity"/>
    <property type="evidence" value="ECO:0007669"/>
    <property type="project" value="InterPro"/>
</dbReference>
<dbReference type="InterPro" id="IPR010989">
    <property type="entry name" value="SNARE"/>
</dbReference>
<dbReference type="HAMAP" id="MF_03043">
    <property type="entry name" value="QTRT2"/>
    <property type="match status" value="1"/>
</dbReference>
<feature type="binding site" evidence="6">
    <location>
        <position position="1132"/>
    </location>
    <ligand>
        <name>Zn(2+)</name>
        <dbReference type="ChEBI" id="CHEBI:29105"/>
    </ligand>
</feature>
<evidence type="ECO:0000256" key="1">
    <source>
        <dbReference type="ARBA" id="ARBA00022490"/>
    </source>
</evidence>
<keyword evidence="10" id="KW-1185">Reference proteome</keyword>
<keyword evidence="7" id="KW-0175">Coiled coil</keyword>
<dbReference type="InterPro" id="IPR028592">
    <property type="entry name" value="QTRTD1"/>
</dbReference>
<proteinExistence type="inferred from homology"/>
<dbReference type="SMART" id="SM00397">
    <property type="entry name" value="t_SNARE"/>
    <property type="match status" value="1"/>
</dbReference>
<dbReference type="Pfam" id="PF14523">
    <property type="entry name" value="Syntaxin_2"/>
    <property type="match status" value="1"/>
</dbReference>
<evidence type="ECO:0000256" key="3">
    <source>
        <dbReference type="ARBA" id="ARBA00022723"/>
    </source>
</evidence>
<dbReference type="Gene3D" id="1.20.5.110">
    <property type="match status" value="1"/>
</dbReference>
<accession>A0A182FH26</accession>
<dbReference type="GO" id="GO:0046872">
    <property type="term" value="F:metal ion binding"/>
    <property type="evidence" value="ECO:0007669"/>
    <property type="project" value="UniProtKB-KW"/>
</dbReference>
<dbReference type="GO" id="GO:0006836">
    <property type="term" value="P:neurotransmitter transport"/>
    <property type="evidence" value="ECO:0007669"/>
    <property type="project" value="UniProtKB-KW"/>
</dbReference>
<dbReference type="FunFam" id="1.20.58.70:FF:000006">
    <property type="entry name" value="Syntaxin 7"/>
    <property type="match status" value="1"/>
</dbReference>
<dbReference type="InterPro" id="IPR036511">
    <property type="entry name" value="TGT-like_sf"/>
</dbReference>
<dbReference type="SUPFAM" id="SSF47661">
    <property type="entry name" value="t-snare proteins"/>
    <property type="match status" value="1"/>
</dbReference>
<comment type="subunit">
    <text evidence="6">Heterodimer of a catalytic subunit and an accessory subunit.</text>
</comment>
<keyword evidence="5 6" id="KW-0862">Zinc</keyword>